<gene>
    <name evidence="2" type="ORF">ACFQ0I_02515</name>
</gene>
<accession>A0ABW3BPN6</accession>
<dbReference type="Pfam" id="PF14356">
    <property type="entry name" value="DUF4403"/>
    <property type="match status" value="1"/>
</dbReference>
<dbReference type="RefSeq" id="WP_379939045.1">
    <property type="nucleotide sequence ID" value="NZ_JBHTIB010000002.1"/>
</dbReference>
<name>A0ABW3BPN6_9FLAO</name>
<evidence type="ECO:0000256" key="1">
    <source>
        <dbReference type="SAM" id="SignalP"/>
    </source>
</evidence>
<dbReference type="InterPro" id="IPR025515">
    <property type="entry name" value="DUF4403"/>
</dbReference>
<evidence type="ECO:0000313" key="2">
    <source>
        <dbReference type="EMBL" id="MFD0834623.1"/>
    </source>
</evidence>
<feature type="chain" id="PRO_5046714835" evidence="1">
    <location>
        <begin position="19"/>
        <end position="468"/>
    </location>
</feature>
<comment type="caution">
    <text evidence="2">The sequence shown here is derived from an EMBL/GenBank/DDBJ whole genome shotgun (WGS) entry which is preliminary data.</text>
</comment>
<sequence>MLKRVSFFIVLICLVVFSACGSKQSLMTQKPEAEEAGPLVYDIEPSFINVPVSIKLKDIENQTNAILKGLIYEDKNIEDDNIELRIWKQAAITIRNDKAANGKIETILPLKAVIKYRVGTNAMGVDLYKTNEFYLNGVVTLTSVVGLSNWKLKSKTTLKNLEWKESPSLVVYGKNLPVTYLVNPAIKIFRKEIESIIDEAIESSMDFKPNVLEAIEKLTTPFKMNDDYESWLRIVPVEIYSTDAKLKDDTVLLNMGMKCNMETIIGQEPASKFDAKNIVLKPVSKMPNRVTSNIIAISKYDDASKIITKNFSGQEFGSGSKKVTVKKVDLWHKDAKMVIALDVVGTVNGTIYLQGVPLYDSATKEIYFEDLDYVLDTKSQLIRTANWLAKGLILKKIQESCRYSIQPNLDEGKQTMLNYLNNYSPISGVFVNGKMEDIEFERIQLTNNAILAFLKINGEISVTVDGLK</sequence>
<dbReference type="Proteomes" id="UP001597011">
    <property type="component" value="Unassembled WGS sequence"/>
</dbReference>
<dbReference type="PROSITE" id="PS51257">
    <property type="entry name" value="PROKAR_LIPOPROTEIN"/>
    <property type="match status" value="1"/>
</dbReference>
<protein>
    <submittedName>
        <fullName evidence="2">DUF4403 family protein</fullName>
    </submittedName>
</protein>
<proteinExistence type="predicted"/>
<evidence type="ECO:0000313" key="3">
    <source>
        <dbReference type="Proteomes" id="UP001597011"/>
    </source>
</evidence>
<feature type="signal peptide" evidence="1">
    <location>
        <begin position="1"/>
        <end position="18"/>
    </location>
</feature>
<reference evidence="3" key="1">
    <citation type="journal article" date="2019" name="Int. J. Syst. Evol. Microbiol.">
        <title>The Global Catalogue of Microorganisms (GCM) 10K type strain sequencing project: providing services to taxonomists for standard genome sequencing and annotation.</title>
        <authorList>
            <consortium name="The Broad Institute Genomics Platform"/>
            <consortium name="The Broad Institute Genome Sequencing Center for Infectious Disease"/>
            <person name="Wu L."/>
            <person name="Ma J."/>
        </authorList>
    </citation>
    <scope>NUCLEOTIDE SEQUENCE [LARGE SCALE GENOMIC DNA]</scope>
    <source>
        <strain evidence="3">CCUG 60529</strain>
    </source>
</reference>
<keyword evidence="1" id="KW-0732">Signal</keyword>
<organism evidence="2 3">
    <name type="scientific">Mariniflexile aquimaris</name>
    <dbReference type="NCBI Taxonomy" id="881009"/>
    <lineage>
        <taxon>Bacteria</taxon>
        <taxon>Pseudomonadati</taxon>
        <taxon>Bacteroidota</taxon>
        <taxon>Flavobacteriia</taxon>
        <taxon>Flavobacteriales</taxon>
        <taxon>Flavobacteriaceae</taxon>
        <taxon>Mariniflexile</taxon>
    </lineage>
</organism>
<keyword evidence="3" id="KW-1185">Reference proteome</keyword>
<dbReference type="EMBL" id="JBHTIB010000002">
    <property type="protein sequence ID" value="MFD0834623.1"/>
    <property type="molecule type" value="Genomic_DNA"/>
</dbReference>